<protein>
    <submittedName>
        <fullName evidence="1">Uncharacterized protein</fullName>
    </submittedName>
</protein>
<evidence type="ECO:0000313" key="1">
    <source>
        <dbReference type="EMBL" id="KAK3500392.1"/>
    </source>
</evidence>
<dbReference type="RefSeq" id="XP_062698025.1">
    <property type="nucleotide sequence ID" value="XM_062839930.1"/>
</dbReference>
<sequence>MDAYHYRPYVLTKDEYLSLLCAWMRVAGIEDHHAVTILRALALIRHLKEMGVWQGP</sequence>
<dbReference type="EMBL" id="JAULSX010000001">
    <property type="protein sequence ID" value="KAK3500392.1"/>
    <property type="molecule type" value="Genomic_DNA"/>
</dbReference>
<proteinExistence type="predicted"/>
<dbReference type="Proteomes" id="UP001285908">
    <property type="component" value="Unassembled WGS sequence"/>
</dbReference>
<dbReference type="AlphaFoldDB" id="A0AAJ0MWH3"/>
<organism evidence="1 2">
    <name type="scientific">Neurospora hispaniola</name>
    <dbReference type="NCBI Taxonomy" id="588809"/>
    <lineage>
        <taxon>Eukaryota</taxon>
        <taxon>Fungi</taxon>
        <taxon>Dikarya</taxon>
        <taxon>Ascomycota</taxon>
        <taxon>Pezizomycotina</taxon>
        <taxon>Sordariomycetes</taxon>
        <taxon>Sordariomycetidae</taxon>
        <taxon>Sordariales</taxon>
        <taxon>Sordariaceae</taxon>
        <taxon>Neurospora</taxon>
    </lineage>
</organism>
<name>A0AAJ0MWH3_9PEZI</name>
<gene>
    <name evidence="1" type="ORF">B0T23DRAFT_425729</name>
</gene>
<keyword evidence="2" id="KW-1185">Reference proteome</keyword>
<accession>A0AAJ0MWH3</accession>
<dbReference type="GeneID" id="87877552"/>
<evidence type="ECO:0000313" key="2">
    <source>
        <dbReference type="Proteomes" id="UP001285908"/>
    </source>
</evidence>
<reference evidence="1 2" key="1">
    <citation type="journal article" date="2023" name="Mol. Phylogenet. Evol.">
        <title>Genome-scale phylogeny and comparative genomics of the fungal order Sordariales.</title>
        <authorList>
            <person name="Hensen N."/>
            <person name="Bonometti L."/>
            <person name="Westerberg I."/>
            <person name="Brannstrom I.O."/>
            <person name="Guillou S."/>
            <person name="Cros-Aarteil S."/>
            <person name="Calhoun S."/>
            <person name="Haridas S."/>
            <person name="Kuo A."/>
            <person name="Mondo S."/>
            <person name="Pangilinan J."/>
            <person name="Riley R."/>
            <person name="LaButti K."/>
            <person name="Andreopoulos B."/>
            <person name="Lipzen A."/>
            <person name="Chen C."/>
            <person name="Yan M."/>
            <person name="Daum C."/>
            <person name="Ng V."/>
            <person name="Clum A."/>
            <person name="Steindorff A."/>
            <person name="Ohm R.A."/>
            <person name="Martin F."/>
            <person name="Silar P."/>
            <person name="Natvig D.O."/>
            <person name="Lalanne C."/>
            <person name="Gautier V."/>
            <person name="Ament-Velasquez S.L."/>
            <person name="Kruys A."/>
            <person name="Hutchinson M.I."/>
            <person name="Powell A.J."/>
            <person name="Barry K."/>
            <person name="Miller A.N."/>
            <person name="Grigoriev I.V."/>
            <person name="Debuchy R."/>
            <person name="Gladieux P."/>
            <person name="Hiltunen Thoren M."/>
            <person name="Johannesson H."/>
        </authorList>
    </citation>
    <scope>NUCLEOTIDE SEQUENCE [LARGE SCALE GENOMIC DNA]</scope>
    <source>
        <strain evidence="1 2">FGSC 10403</strain>
    </source>
</reference>
<comment type="caution">
    <text evidence="1">The sequence shown here is derived from an EMBL/GenBank/DDBJ whole genome shotgun (WGS) entry which is preliminary data.</text>
</comment>